<accession>A0A0S3KCM9</accession>
<evidence type="ECO:0000313" key="6">
    <source>
        <dbReference type="EMBL" id="ALS02074.1"/>
    </source>
</evidence>
<dbReference type="InterPro" id="IPR023885">
    <property type="entry name" value="4Fe4S-binding_SPASM_dom"/>
</dbReference>
<dbReference type="KEGG" id="ess:ATZ33_11975"/>
<dbReference type="Pfam" id="PF13186">
    <property type="entry name" value="SPASM"/>
    <property type="match status" value="1"/>
</dbReference>
<reference evidence="7 9" key="1">
    <citation type="submission" date="2014-12" db="EMBL/GenBank/DDBJ databases">
        <title>Draft genome sequences of 29 type strains of Enterococci.</title>
        <authorList>
            <person name="Zhong Z."/>
            <person name="Sun Z."/>
            <person name="Liu W."/>
            <person name="Zhang W."/>
            <person name="Zhang H."/>
        </authorList>
    </citation>
    <scope>NUCLEOTIDE SEQUENCE [LARGE SCALE GENOMIC DNA]</scope>
    <source>
        <strain evidence="7 9">DSM 22801</strain>
    </source>
</reference>
<evidence type="ECO:0000313" key="8">
    <source>
        <dbReference type="Proteomes" id="UP000065511"/>
    </source>
</evidence>
<dbReference type="CDD" id="cd01335">
    <property type="entry name" value="Radical_SAM"/>
    <property type="match status" value="1"/>
</dbReference>
<dbReference type="PANTHER" id="PTHR11228">
    <property type="entry name" value="RADICAL SAM DOMAIN PROTEIN"/>
    <property type="match status" value="1"/>
</dbReference>
<dbReference type="Proteomes" id="UP000183039">
    <property type="component" value="Unassembled WGS sequence"/>
</dbReference>
<evidence type="ECO:0000256" key="3">
    <source>
        <dbReference type="ARBA" id="ARBA00023004"/>
    </source>
</evidence>
<dbReference type="SUPFAM" id="SSF102114">
    <property type="entry name" value="Radical SAM enzymes"/>
    <property type="match status" value="1"/>
</dbReference>
<dbReference type="Proteomes" id="UP000065511">
    <property type="component" value="Chromosome"/>
</dbReference>
<dbReference type="SFLD" id="SFLDS00029">
    <property type="entry name" value="Radical_SAM"/>
    <property type="match status" value="1"/>
</dbReference>
<dbReference type="SFLD" id="SFLDG01386">
    <property type="entry name" value="main_SPASM_domain-containing"/>
    <property type="match status" value="1"/>
</dbReference>
<feature type="domain" description="Radical SAM core" evidence="5">
    <location>
        <begin position="103"/>
        <end position="335"/>
    </location>
</feature>
<dbReference type="SFLD" id="SFLDG01067">
    <property type="entry name" value="SPASM/twitch_domain_containing"/>
    <property type="match status" value="1"/>
</dbReference>
<dbReference type="RefSeq" id="WP_071877966.1">
    <property type="nucleotide sequence ID" value="NZ_JXLC01000013.1"/>
</dbReference>
<dbReference type="EMBL" id="JXLC01000013">
    <property type="protein sequence ID" value="OJG91561.1"/>
    <property type="molecule type" value="Genomic_DNA"/>
</dbReference>
<evidence type="ECO:0000313" key="9">
    <source>
        <dbReference type="Proteomes" id="UP000183039"/>
    </source>
</evidence>
<dbReference type="InterPro" id="IPR007197">
    <property type="entry name" value="rSAM"/>
</dbReference>
<dbReference type="GO" id="GO:0051536">
    <property type="term" value="F:iron-sulfur cluster binding"/>
    <property type="evidence" value="ECO:0007669"/>
    <property type="project" value="UniProtKB-KW"/>
</dbReference>
<dbReference type="GO" id="GO:0003824">
    <property type="term" value="F:catalytic activity"/>
    <property type="evidence" value="ECO:0007669"/>
    <property type="project" value="InterPro"/>
</dbReference>
<proteinExistence type="predicted"/>
<evidence type="ECO:0000259" key="5">
    <source>
        <dbReference type="PROSITE" id="PS51918"/>
    </source>
</evidence>
<dbReference type="Pfam" id="PF04055">
    <property type="entry name" value="Radical_SAM"/>
    <property type="match status" value="1"/>
</dbReference>
<dbReference type="GO" id="GO:0046872">
    <property type="term" value="F:metal ion binding"/>
    <property type="evidence" value="ECO:0007669"/>
    <property type="project" value="UniProtKB-KW"/>
</dbReference>
<name>A0A0S3KCM9_9ENTE</name>
<keyword evidence="4" id="KW-0411">Iron-sulfur</keyword>
<reference evidence="6 8" key="2">
    <citation type="submission" date="2015-12" db="EMBL/GenBank/DDBJ databases">
        <authorList>
            <person name="Lauer A."/>
            <person name="Humrighouse B."/>
            <person name="Loparev V."/>
            <person name="Shewmaker P.L."/>
            <person name="Whitney A.M."/>
            <person name="McLaughlin R.W."/>
        </authorList>
    </citation>
    <scope>NUCLEOTIDE SEQUENCE [LARGE SCALE GENOMIC DNA]</scope>
    <source>
        <strain evidence="6 8">LMG 23085</strain>
    </source>
</reference>
<evidence type="ECO:0000313" key="7">
    <source>
        <dbReference type="EMBL" id="OJG91561.1"/>
    </source>
</evidence>
<evidence type="ECO:0000256" key="1">
    <source>
        <dbReference type="ARBA" id="ARBA00022691"/>
    </source>
</evidence>
<evidence type="ECO:0000256" key="2">
    <source>
        <dbReference type="ARBA" id="ARBA00022723"/>
    </source>
</evidence>
<keyword evidence="3" id="KW-0408">Iron</keyword>
<dbReference type="InterPro" id="IPR058240">
    <property type="entry name" value="rSAM_sf"/>
</dbReference>
<organism evidence="7 9">
    <name type="scientific">Enterococcus silesiacus</name>
    <dbReference type="NCBI Taxonomy" id="332949"/>
    <lineage>
        <taxon>Bacteria</taxon>
        <taxon>Bacillati</taxon>
        <taxon>Bacillota</taxon>
        <taxon>Bacilli</taxon>
        <taxon>Lactobacillales</taxon>
        <taxon>Enterococcaceae</taxon>
        <taxon>Enterococcus</taxon>
    </lineage>
</organism>
<gene>
    <name evidence="6" type="ORF">ATZ33_11975</name>
    <name evidence="7" type="ORF">RV15_GL000647</name>
</gene>
<dbReference type="AlphaFoldDB" id="A0A0S3KCM9"/>
<keyword evidence="8" id="KW-1185">Reference proteome</keyword>
<sequence>MYLSLKEGNYLLNQPTGISFSYILNGTYMNIGVNKSAEDILLRLSGQYEQEMIVAELCEVYNEKHDVVKGFVNEFINTLKSNNVIVESNEIKNNIVLRGSETYYTPEHVTFELTHKCPLSCQHCFVDAGFGSEMDSLKCKESLQELLDMGVSVFQLTGGEPFVYSKVDKIIEMIHREGRAIHITTSGYIYTKTVQSCLDLLSESDTSQIQVSVDGLEATHNQIRGKKDSYDKAIKFIKGCVKRGINTSVATSLIKQPIEEIEKLASIVKALGVTEYKLGLITNQGRAKDNKLNGYTYNEYCSIVNYLKKNFDDEFFTIEEIEEKSEIGNCGAGYKTLKIKPNMMVTPCAMMQLNIGNLKHEQLKTILNRSFKLFSKLEFPDSKQCSTCSEENYCKGCISEAIIRKDSVSICNWEVKQQGILCEII</sequence>
<dbReference type="OrthoDB" id="2184389at2"/>
<protein>
    <recommendedName>
        <fullName evidence="5">Radical SAM core domain-containing protein</fullName>
    </recommendedName>
</protein>
<dbReference type="PROSITE" id="PS51918">
    <property type="entry name" value="RADICAL_SAM"/>
    <property type="match status" value="1"/>
</dbReference>
<dbReference type="PANTHER" id="PTHR11228:SF7">
    <property type="entry name" value="PQQA PEPTIDE CYCLASE"/>
    <property type="match status" value="1"/>
</dbReference>
<dbReference type="NCBIfam" id="TIGR04085">
    <property type="entry name" value="rSAM_more_4Fe4S"/>
    <property type="match status" value="1"/>
</dbReference>
<dbReference type="EMBL" id="CP013614">
    <property type="protein sequence ID" value="ALS02074.1"/>
    <property type="molecule type" value="Genomic_DNA"/>
</dbReference>
<evidence type="ECO:0000256" key="4">
    <source>
        <dbReference type="ARBA" id="ARBA00023014"/>
    </source>
</evidence>
<dbReference type="InterPro" id="IPR013785">
    <property type="entry name" value="Aldolase_TIM"/>
</dbReference>
<dbReference type="InterPro" id="IPR050377">
    <property type="entry name" value="Radical_SAM_PqqE_MftC-like"/>
</dbReference>
<keyword evidence="2" id="KW-0479">Metal-binding</keyword>
<keyword evidence="1" id="KW-0949">S-adenosyl-L-methionine</keyword>
<dbReference type="Gene3D" id="3.20.20.70">
    <property type="entry name" value="Aldolase class I"/>
    <property type="match status" value="1"/>
</dbReference>